<proteinExistence type="predicted"/>
<dbReference type="EMBL" id="MCOG01000026">
    <property type="protein sequence ID" value="ORY75168.1"/>
    <property type="molecule type" value="Genomic_DNA"/>
</dbReference>
<keyword evidence="3" id="KW-1185">Reference proteome</keyword>
<feature type="chain" id="PRO_5012598589" description="Extracellular membrane protein CFEM domain-containing protein" evidence="1">
    <location>
        <begin position="19"/>
        <end position="174"/>
    </location>
</feature>
<evidence type="ECO:0000313" key="3">
    <source>
        <dbReference type="Proteomes" id="UP000193920"/>
    </source>
</evidence>
<comment type="caution">
    <text evidence="2">The sequence shown here is derived from an EMBL/GenBank/DDBJ whole genome shotgun (WGS) entry which is preliminary data.</text>
</comment>
<evidence type="ECO:0000256" key="1">
    <source>
        <dbReference type="SAM" id="SignalP"/>
    </source>
</evidence>
<dbReference type="OrthoDB" id="5597238at2759"/>
<dbReference type="AlphaFoldDB" id="A0A1Y2EUC9"/>
<dbReference type="Proteomes" id="UP000193920">
    <property type="component" value="Unassembled WGS sequence"/>
</dbReference>
<feature type="signal peptide" evidence="1">
    <location>
        <begin position="1"/>
        <end position="18"/>
    </location>
</feature>
<keyword evidence="1" id="KW-0732">Signal</keyword>
<protein>
    <recommendedName>
        <fullName evidence="4">Extracellular membrane protein CFEM domain-containing protein</fullName>
    </recommendedName>
</protein>
<reference evidence="2 3" key="1">
    <citation type="submission" date="2016-08" db="EMBL/GenBank/DDBJ databases">
        <title>A Parts List for Fungal Cellulosomes Revealed by Comparative Genomics.</title>
        <authorList>
            <consortium name="DOE Joint Genome Institute"/>
            <person name="Haitjema C.H."/>
            <person name="Gilmore S.P."/>
            <person name="Henske J.K."/>
            <person name="Solomon K.V."/>
            <person name="De Groot R."/>
            <person name="Kuo A."/>
            <person name="Mondo S.J."/>
            <person name="Salamov A.A."/>
            <person name="Labutti K."/>
            <person name="Zhao Z."/>
            <person name="Chiniquy J."/>
            <person name="Barry K."/>
            <person name="Brewer H.M."/>
            <person name="Purvine S.O."/>
            <person name="Wright A.T."/>
            <person name="Boxma B."/>
            <person name="Van Alen T."/>
            <person name="Hackstein J.H."/>
            <person name="Baker S.E."/>
            <person name="Grigoriev I.V."/>
            <person name="O'Malley M.A."/>
        </authorList>
    </citation>
    <scope>NUCLEOTIDE SEQUENCE [LARGE SCALE GENOMIC DNA]</scope>
    <source>
        <strain evidence="2 3">G1</strain>
    </source>
</reference>
<gene>
    <name evidence="2" type="ORF">LY90DRAFT_665908</name>
</gene>
<evidence type="ECO:0000313" key="2">
    <source>
        <dbReference type="EMBL" id="ORY75168.1"/>
    </source>
</evidence>
<accession>A0A1Y2EUC9</accession>
<name>A0A1Y2EUC9_9FUNG</name>
<sequence>MKFNYVLLAAAAALAVSAETAEECVKSKNCGDDVVCIAHCFNVPAPTVQQVNNVESCISKCDGSISCYNNCIDTEFLGAGSGAAAAAAGAAAGTATDAANTAANAANGAAATATEAAGAAATSAVNAANNTVVAANNTANAVNNTANATVSAASPRTAITGLVGLVCSTLYFLF</sequence>
<evidence type="ECO:0008006" key="4">
    <source>
        <dbReference type="Google" id="ProtNLM"/>
    </source>
</evidence>
<organism evidence="2 3">
    <name type="scientific">Neocallimastix californiae</name>
    <dbReference type="NCBI Taxonomy" id="1754190"/>
    <lineage>
        <taxon>Eukaryota</taxon>
        <taxon>Fungi</taxon>
        <taxon>Fungi incertae sedis</taxon>
        <taxon>Chytridiomycota</taxon>
        <taxon>Chytridiomycota incertae sedis</taxon>
        <taxon>Neocallimastigomycetes</taxon>
        <taxon>Neocallimastigales</taxon>
        <taxon>Neocallimastigaceae</taxon>
        <taxon>Neocallimastix</taxon>
    </lineage>
</organism>